<dbReference type="EMBL" id="FQZN01000005">
    <property type="protein sequence ID" value="SHI67289.1"/>
    <property type="molecule type" value="Genomic_DNA"/>
</dbReference>
<dbReference type="RefSeq" id="WP_073313038.1">
    <property type="nucleotide sequence ID" value="NZ_FQZN01000005.1"/>
</dbReference>
<accession>A0A1M6D268</accession>
<evidence type="ECO:0000313" key="2">
    <source>
        <dbReference type="Proteomes" id="UP000184192"/>
    </source>
</evidence>
<keyword evidence="2" id="KW-1185">Reference proteome</keyword>
<dbReference type="GeneID" id="92711393"/>
<sequence length="82" mass="9867">MNDYYIKKYWEEEDILFYLHFHNKLAVRQIEVLSGEAVCLTIENPIQGEHLLCDKELDDLSFEESDYISEEEFNKVWSLSFI</sequence>
<gene>
    <name evidence="1" type="ORF">SAMN05444350_105167</name>
</gene>
<evidence type="ECO:0000313" key="1">
    <source>
        <dbReference type="EMBL" id="SHI67289.1"/>
    </source>
</evidence>
<dbReference type="AlphaFoldDB" id="A0A1M6D268"/>
<organism evidence="1 2">
    <name type="scientific">Bacteroides stercorirosoris</name>
    <dbReference type="NCBI Taxonomy" id="871324"/>
    <lineage>
        <taxon>Bacteria</taxon>
        <taxon>Pseudomonadati</taxon>
        <taxon>Bacteroidota</taxon>
        <taxon>Bacteroidia</taxon>
        <taxon>Bacteroidales</taxon>
        <taxon>Bacteroidaceae</taxon>
        <taxon>Bacteroides</taxon>
    </lineage>
</organism>
<reference evidence="2" key="1">
    <citation type="submission" date="2016-11" db="EMBL/GenBank/DDBJ databases">
        <authorList>
            <person name="Varghese N."/>
            <person name="Submissions S."/>
        </authorList>
    </citation>
    <scope>NUCLEOTIDE SEQUENCE [LARGE SCALE GENOMIC DNA]</scope>
    <source>
        <strain evidence="2">DSM 26884</strain>
    </source>
</reference>
<name>A0A1M6D268_9BACE</name>
<proteinExistence type="predicted"/>
<dbReference type="Proteomes" id="UP000184192">
    <property type="component" value="Unassembled WGS sequence"/>
</dbReference>
<protein>
    <submittedName>
        <fullName evidence="1">Uncharacterized protein</fullName>
    </submittedName>
</protein>